<feature type="signal peptide" evidence="4">
    <location>
        <begin position="1"/>
        <end position="21"/>
    </location>
</feature>
<feature type="chain" id="PRO_5001507681" description="Expansin-like EG45 domain-containing protein" evidence="4">
    <location>
        <begin position="22"/>
        <end position="260"/>
    </location>
</feature>
<dbReference type="Gene3D" id="2.40.40.10">
    <property type="entry name" value="RlpA-like domain"/>
    <property type="match status" value="1"/>
</dbReference>
<evidence type="ECO:0000313" key="8">
    <source>
        <dbReference type="Proteomes" id="UP000030748"/>
    </source>
</evidence>
<keyword evidence="2" id="KW-0964">Secreted</keyword>
<dbReference type="GO" id="GO:0009653">
    <property type="term" value="P:anatomical structure morphogenesis"/>
    <property type="evidence" value="ECO:0007669"/>
    <property type="project" value="UniProtKB-ARBA"/>
</dbReference>
<dbReference type="STRING" id="4155.A0A022R0U9"/>
<proteinExistence type="inferred from homology"/>
<dbReference type="CDD" id="cd22275">
    <property type="entry name" value="DPBB_EXPB_N"/>
    <property type="match status" value="1"/>
</dbReference>
<evidence type="ECO:0000256" key="3">
    <source>
        <dbReference type="RuleBase" id="RU003460"/>
    </source>
</evidence>
<dbReference type="PROSITE" id="PS50842">
    <property type="entry name" value="EXPANSIN_EG45"/>
    <property type="match status" value="1"/>
</dbReference>
<dbReference type="SUPFAM" id="SSF49590">
    <property type="entry name" value="PHL pollen allergen"/>
    <property type="match status" value="1"/>
</dbReference>
<dbReference type="InterPro" id="IPR036908">
    <property type="entry name" value="RlpA-like_sf"/>
</dbReference>
<dbReference type="SMART" id="SM00837">
    <property type="entry name" value="DPBB_1"/>
    <property type="match status" value="1"/>
</dbReference>
<evidence type="ECO:0000259" key="5">
    <source>
        <dbReference type="PROSITE" id="PS50842"/>
    </source>
</evidence>
<dbReference type="InterPro" id="IPR009009">
    <property type="entry name" value="RlpA-like_DPBB"/>
</dbReference>
<dbReference type="PANTHER" id="PTHR31692">
    <property type="entry name" value="EXPANSIN-B3"/>
    <property type="match status" value="1"/>
</dbReference>
<dbReference type="PRINTS" id="PR01225">
    <property type="entry name" value="EXPANSNFAMLY"/>
</dbReference>
<keyword evidence="4" id="KW-0732">Signal</keyword>
<sequence length="260" mass="27733">MFNYLITLAILFVVSTKYCFCMDSQSLNNSFVSGFSPAVATWYGSPNGAGSGGACGFANDVANPPYNGLISAGNQNIFKHGQGCGNCYQVKCTENPACSGFPIVVTVTDECPGTCNNEAFHFDLSGKAFGYLAKLGQADKLRNAGRINIQYQRVPCKYNTGITFKIDTGSNANYLAFSIEFVGGDGDIGSVELLPSKPKGSLYMQKSWGCTWKVGIPVGTNGPYSVKLTTIESRSTIIATNAIPGNWSPGKYYHSAANFS</sequence>
<dbReference type="Pfam" id="PF01357">
    <property type="entry name" value="Expansin_C"/>
    <property type="match status" value="1"/>
</dbReference>
<evidence type="ECO:0000256" key="2">
    <source>
        <dbReference type="ARBA" id="ARBA00022525"/>
    </source>
</evidence>
<dbReference type="Gene3D" id="2.60.40.760">
    <property type="entry name" value="Expansin, cellulose-binding-like domain"/>
    <property type="match status" value="1"/>
</dbReference>
<dbReference type="InterPro" id="IPR007112">
    <property type="entry name" value="Expansin/allergen_DPBB_dom"/>
</dbReference>
<dbReference type="InterPro" id="IPR005795">
    <property type="entry name" value="LolPI"/>
</dbReference>
<dbReference type="EMBL" id="KI630787">
    <property type="protein sequence ID" value="EYU33218.1"/>
    <property type="molecule type" value="Genomic_DNA"/>
</dbReference>
<evidence type="ECO:0000313" key="7">
    <source>
        <dbReference type="EMBL" id="EYU33218.1"/>
    </source>
</evidence>
<gene>
    <name evidence="7" type="ORF">MIMGU_mgv1a012134mg</name>
</gene>
<feature type="domain" description="Expansin-like CBD" evidence="6">
    <location>
        <begin position="173"/>
        <end position="255"/>
    </location>
</feature>
<dbReference type="Proteomes" id="UP000030748">
    <property type="component" value="Unassembled WGS sequence"/>
</dbReference>
<evidence type="ECO:0008006" key="9">
    <source>
        <dbReference type="Google" id="ProtNLM"/>
    </source>
</evidence>
<reference evidence="7 8" key="1">
    <citation type="journal article" date="2013" name="Proc. Natl. Acad. Sci. U.S.A.">
        <title>Fine-scale variation in meiotic recombination in Mimulus inferred from population shotgun sequencing.</title>
        <authorList>
            <person name="Hellsten U."/>
            <person name="Wright K.M."/>
            <person name="Jenkins J."/>
            <person name="Shu S."/>
            <person name="Yuan Y."/>
            <person name="Wessler S.R."/>
            <person name="Schmutz J."/>
            <person name="Willis J.H."/>
            <person name="Rokhsar D.S."/>
        </authorList>
    </citation>
    <scope>NUCLEOTIDE SEQUENCE [LARGE SCALE GENOMIC DNA]</scope>
    <source>
        <strain evidence="8">cv. DUN x IM62</strain>
    </source>
</reference>
<accession>A0A022R0U9</accession>
<name>A0A022R0U9_ERYGU</name>
<dbReference type="PRINTS" id="PR00829">
    <property type="entry name" value="LOLP1ALLERGN"/>
</dbReference>
<evidence type="ECO:0000259" key="6">
    <source>
        <dbReference type="PROSITE" id="PS50843"/>
    </source>
</evidence>
<dbReference type="Pfam" id="PF03330">
    <property type="entry name" value="DPBB_1"/>
    <property type="match status" value="1"/>
</dbReference>
<dbReference type="PROSITE" id="PS50843">
    <property type="entry name" value="EXPANSIN_CBD"/>
    <property type="match status" value="1"/>
</dbReference>
<evidence type="ECO:0000256" key="4">
    <source>
        <dbReference type="SAM" id="SignalP"/>
    </source>
</evidence>
<dbReference type="PhylomeDB" id="A0A022R0U9"/>
<dbReference type="eggNOG" id="ENOG502SMJS">
    <property type="taxonomic scope" value="Eukaryota"/>
</dbReference>
<protein>
    <recommendedName>
        <fullName evidence="9">Expansin-like EG45 domain-containing protein</fullName>
    </recommendedName>
</protein>
<dbReference type="InterPro" id="IPR007117">
    <property type="entry name" value="Expansin_CBD"/>
</dbReference>
<dbReference type="AlphaFoldDB" id="A0A022R0U9"/>
<comment type="similarity">
    <text evidence="3">Belongs to the expansin family.</text>
</comment>
<dbReference type="InterPro" id="IPR007118">
    <property type="entry name" value="Expan_Lol_pI"/>
</dbReference>
<feature type="domain" description="Expansin-like EG45" evidence="5">
    <location>
        <begin position="52"/>
        <end position="161"/>
    </location>
</feature>
<dbReference type="GO" id="GO:0005576">
    <property type="term" value="C:extracellular region"/>
    <property type="evidence" value="ECO:0007669"/>
    <property type="project" value="UniProtKB-SubCell"/>
</dbReference>
<comment type="subcellular location">
    <subcellularLocation>
        <location evidence="1">Secreted</location>
    </subcellularLocation>
</comment>
<dbReference type="PANTHER" id="PTHR31692:SF56">
    <property type="entry name" value="EXPANSIN-B2-RELATED"/>
    <property type="match status" value="1"/>
</dbReference>
<organism evidence="7 8">
    <name type="scientific">Erythranthe guttata</name>
    <name type="common">Yellow monkey flower</name>
    <name type="synonym">Mimulus guttatus</name>
    <dbReference type="NCBI Taxonomy" id="4155"/>
    <lineage>
        <taxon>Eukaryota</taxon>
        <taxon>Viridiplantae</taxon>
        <taxon>Streptophyta</taxon>
        <taxon>Embryophyta</taxon>
        <taxon>Tracheophyta</taxon>
        <taxon>Spermatophyta</taxon>
        <taxon>Magnoliopsida</taxon>
        <taxon>eudicotyledons</taxon>
        <taxon>Gunneridae</taxon>
        <taxon>Pentapetalae</taxon>
        <taxon>asterids</taxon>
        <taxon>lamiids</taxon>
        <taxon>Lamiales</taxon>
        <taxon>Phrymaceae</taxon>
        <taxon>Erythranthe</taxon>
    </lineage>
</organism>
<dbReference type="SUPFAM" id="SSF50685">
    <property type="entry name" value="Barwin-like endoglucanases"/>
    <property type="match status" value="1"/>
</dbReference>
<evidence type="ECO:0000256" key="1">
    <source>
        <dbReference type="ARBA" id="ARBA00004613"/>
    </source>
</evidence>
<keyword evidence="8" id="KW-1185">Reference proteome</keyword>
<dbReference type="InterPro" id="IPR036749">
    <property type="entry name" value="Expansin_CBD_sf"/>
</dbReference>